<evidence type="ECO:0000313" key="8">
    <source>
        <dbReference type="Proteomes" id="UP000298277"/>
    </source>
</evidence>
<evidence type="ECO:0000256" key="1">
    <source>
        <dbReference type="ARBA" id="ARBA00004370"/>
    </source>
</evidence>
<sequence>MNPIQCELVLDCVQKIGLFQFTMNIVRYYPIAGLAFLFFYVWKKETFHRFRIQSIYPKIEKVKNEFKQSAVTLFVFTIIATTNIVSGKMGLIPNNVYFGDYSSHGGIPYMILSFLLITVWHETWFYWAHRWMHHKKVYSRVHSVHHQSVNPSPIAAYHFHFFEAILEGVYIVFFVLVVPIHFHVLLLHTVYAMVMNIWWHLGYEFLPKSWVRHPILKWVNTSTHHNLHHQKFHGNYSLYFNFWDRIMGTNFPYYEDYFESLADKRNATAAIKPEASPSWSATEAEG</sequence>
<keyword evidence="4 5" id="KW-0472">Membrane</keyword>
<dbReference type="RefSeq" id="WP_135595483.1">
    <property type="nucleotide sequence ID" value="NZ_RQEZ01000075.1"/>
</dbReference>
<evidence type="ECO:0000256" key="4">
    <source>
        <dbReference type="ARBA" id="ARBA00023136"/>
    </source>
</evidence>
<keyword evidence="3 5" id="KW-1133">Transmembrane helix</keyword>
<dbReference type="OrthoDB" id="9770329at2"/>
<evidence type="ECO:0000256" key="5">
    <source>
        <dbReference type="SAM" id="Phobius"/>
    </source>
</evidence>
<evidence type="ECO:0000313" key="7">
    <source>
        <dbReference type="EMBL" id="TGK37501.1"/>
    </source>
</evidence>
<feature type="domain" description="Fatty acid hydroxylase" evidence="6">
    <location>
        <begin position="114"/>
        <end position="249"/>
    </location>
</feature>
<dbReference type="GO" id="GO:0008610">
    <property type="term" value="P:lipid biosynthetic process"/>
    <property type="evidence" value="ECO:0007669"/>
    <property type="project" value="InterPro"/>
</dbReference>
<feature type="transmembrane region" description="Helical" evidence="5">
    <location>
        <begin position="107"/>
        <end position="127"/>
    </location>
</feature>
<proteinExistence type="predicted"/>
<dbReference type="GO" id="GO:0016020">
    <property type="term" value="C:membrane"/>
    <property type="evidence" value="ECO:0007669"/>
    <property type="project" value="UniProtKB-SubCell"/>
</dbReference>
<evidence type="ECO:0000259" key="6">
    <source>
        <dbReference type="Pfam" id="PF04116"/>
    </source>
</evidence>
<reference evidence="7" key="1">
    <citation type="journal article" date="2019" name="PLoS Negl. Trop. Dis.">
        <title>Revisiting the worldwide diversity of Leptospira species in the environment.</title>
        <authorList>
            <person name="Vincent A.T."/>
            <person name="Schiettekatte O."/>
            <person name="Bourhy P."/>
            <person name="Veyrier F.J."/>
            <person name="Picardeau M."/>
        </authorList>
    </citation>
    <scope>NUCLEOTIDE SEQUENCE [LARGE SCALE GENOMIC DNA]</scope>
    <source>
        <strain evidence="7">201800299</strain>
    </source>
</reference>
<feature type="transmembrane region" description="Helical" evidence="5">
    <location>
        <begin position="25"/>
        <end position="42"/>
    </location>
</feature>
<dbReference type="Pfam" id="PF04116">
    <property type="entry name" value="FA_hydroxylase"/>
    <property type="match status" value="1"/>
</dbReference>
<feature type="transmembrane region" description="Helical" evidence="5">
    <location>
        <begin position="70"/>
        <end position="87"/>
    </location>
</feature>
<comment type="caution">
    <text evidence="7">The sequence shown here is derived from an EMBL/GenBank/DDBJ whole genome shotgun (WGS) entry which is preliminary data.</text>
</comment>
<feature type="transmembrane region" description="Helical" evidence="5">
    <location>
        <begin position="161"/>
        <end position="182"/>
    </location>
</feature>
<name>A0A5F1YJE8_9LEPT</name>
<gene>
    <name evidence="7" type="ORF">EHQ17_02830</name>
</gene>
<protein>
    <submittedName>
        <fullName evidence="7">Sterol desaturase family protein</fullName>
    </submittedName>
</protein>
<keyword evidence="8" id="KW-1185">Reference proteome</keyword>
<organism evidence="7 8">
    <name type="scientific">Leptospira gomenensis</name>
    <dbReference type="NCBI Taxonomy" id="2484974"/>
    <lineage>
        <taxon>Bacteria</taxon>
        <taxon>Pseudomonadati</taxon>
        <taxon>Spirochaetota</taxon>
        <taxon>Spirochaetia</taxon>
        <taxon>Leptospirales</taxon>
        <taxon>Leptospiraceae</taxon>
        <taxon>Leptospira</taxon>
    </lineage>
</organism>
<keyword evidence="2 5" id="KW-0812">Transmembrane</keyword>
<accession>A0A5F1YJE8</accession>
<dbReference type="AlphaFoldDB" id="A0A5F1YJE8"/>
<dbReference type="GO" id="GO:0016491">
    <property type="term" value="F:oxidoreductase activity"/>
    <property type="evidence" value="ECO:0007669"/>
    <property type="project" value="InterPro"/>
</dbReference>
<dbReference type="EMBL" id="RQFA01000014">
    <property type="protein sequence ID" value="TGK37501.1"/>
    <property type="molecule type" value="Genomic_DNA"/>
</dbReference>
<evidence type="ECO:0000256" key="2">
    <source>
        <dbReference type="ARBA" id="ARBA00022692"/>
    </source>
</evidence>
<dbReference type="Proteomes" id="UP000298277">
    <property type="component" value="Unassembled WGS sequence"/>
</dbReference>
<dbReference type="GO" id="GO:0005506">
    <property type="term" value="F:iron ion binding"/>
    <property type="evidence" value="ECO:0007669"/>
    <property type="project" value="InterPro"/>
</dbReference>
<dbReference type="PANTHER" id="PTHR11863">
    <property type="entry name" value="STEROL DESATURASE"/>
    <property type="match status" value="1"/>
</dbReference>
<evidence type="ECO:0000256" key="3">
    <source>
        <dbReference type="ARBA" id="ARBA00022989"/>
    </source>
</evidence>
<comment type="subcellular location">
    <subcellularLocation>
        <location evidence="1">Membrane</location>
    </subcellularLocation>
</comment>
<dbReference type="InterPro" id="IPR006694">
    <property type="entry name" value="Fatty_acid_hydroxylase"/>
</dbReference>
<dbReference type="InterPro" id="IPR050307">
    <property type="entry name" value="Sterol_Desaturase_Related"/>
</dbReference>